<reference evidence="1 2" key="1">
    <citation type="submission" date="2012-12" db="EMBL/GenBank/DDBJ databases">
        <title>Genome assembly of Fulvivirga imtechensis AK7.</title>
        <authorList>
            <person name="Nupur N."/>
            <person name="Khatri I."/>
            <person name="Kumar R."/>
            <person name="Subramanian S."/>
            <person name="Pinnaka A."/>
        </authorList>
    </citation>
    <scope>NUCLEOTIDE SEQUENCE [LARGE SCALE GENOMIC DNA]</scope>
    <source>
        <strain evidence="1 2">AK7</strain>
    </source>
</reference>
<evidence type="ECO:0000313" key="2">
    <source>
        <dbReference type="Proteomes" id="UP000011135"/>
    </source>
</evidence>
<accession>L8JM04</accession>
<organism evidence="1 2">
    <name type="scientific">Fulvivirga imtechensis AK7</name>
    <dbReference type="NCBI Taxonomy" id="1237149"/>
    <lineage>
        <taxon>Bacteria</taxon>
        <taxon>Pseudomonadati</taxon>
        <taxon>Bacteroidota</taxon>
        <taxon>Cytophagia</taxon>
        <taxon>Cytophagales</taxon>
        <taxon>Fulvivirgaceae</taxon>
        <taxon>Fulvivirga</taxon>
    </lineage>
</organism>
<evidence type="ECO:0000313" key="1">
    <source>
        <dbReference type="EMBL" id="ELR69966.1"/>
    </source>
</evidence>
<dbReference type="EMBL" id="AMZN01000064">
    <property type="protein sequence ID" value="ELR69966.1"/>
    <property type="molecule type" value="Genomic_DNA"/>
</dbReference>
<sequence>MADAVRSAVHFRKLKIKLEEIKKRLIIMSLFFVTSYSKSVDLLT</sequence>
<protein>
    <submittedName>
        <fullName evidence="1">Uncharacterized protein</fullName>
    </submittedName>
</protein>
<comment type="caution">
    <text evidence="1">The sequence shown here is derived from an EMBL/GenBank/DDBJ whole genome shotgun (WGS) entry which is preliminary data.</text>
</comment>
<name>L8JM04_9BACT</name>
<gene>
    <name evidence="1" type="ORF">C900_04489</name>
</gene>
<proteinExistence type="predicted"/>
<dbReference type="STRING" id="1237149.C900_04489"/>
<dbReference type="Proteomes" id="UP000011135">
    <property type="component" value="Unassembled WGS sequence"/>
</dbReference>
<dbReference type="AlphaFoldDB" id="L8JM04"/>
<keyword evidence="2" id="KW-1185">Reference proteome</keyword>